<feature type="compositionally biased region" description="Pro residues" evidence="1">
    <location>
        <begin position="130"/>
        <end position="143"/>
    </location>
</feature>
<feature type="compositionally biased region" description="Polar residues" evidence="1">
    <location>
        <begin position="298"/>
        <end position="312"/>
    </location>
</feature>
<keyword evidence="2" id="KW-0472">Membrane</keyword>
<keyword evidence="2" id="KW-0812">Transmembrane</keyword>
<feature type="compositionally biased region" description="Pro residues" evidence="1">
    <location>
        <begin position="240"/>
        <end position="252"/>
    </location>
</feature>
<proteinExistence type="predicted"/>
<feature type="region of interest" description="Disordered" evidence="1">
    <location>
        <begin position="128"/>
        <end position="350"/>
    </location>
</feature>
<accession>A0A2W4TVK7</accession>
<feature type="compositionally biased region" description="Basic and acidic residues" evidence="1">
    <location>
        <begin position="316"/>
        <end position="332"/>
    </location>
</feature>
<feature type="transmembrane region" description="Helical" evidence="2">
    <location>
        <begin position="80"/>
        <end position="100"/>
    </location>
</feature>
<feature type="compositionally biased region" description="Basic and acidic residues" evidence="1">
    <location>
        <begin position="221"/>
        <end position="236"/>
    </location>
</feature>
<feature type="compositionally biased region" description="Basic and acidic residues" evidence="1">
    <location>
        <begin position="144"/>
        <end position="176"/>
    </location>
</feature>
<reference evidence="3 4" key="2">
    <citation type="submission" date="2018-06" db="EMBL/GenBank/DDBJ databases">
        <title>Metagenomic assembly of (sub)arctic Cyanobacteria and their associated microbiome from non-axenic cultures.</title>
        <authorList>
            <person name="Baurain D."/>
        </authorList>
    </citation>
    <scope>NUCLEOTIDE SEQUENCE [LARGE SCALE GENOMIC DNA]</scope>
    <source>
        <strain evidence="3">ULC129bin1</strain>
    </source>
</reference>
<keyword evidence="2" id="KW-1133">Transmembrane helix</keyword>
<dbReference type="Pfam" id="PF07444">
    <property type="entry name" value="Ycf66_N"/>
    <property type="match status" value="1"/>
</dbReference>
<feature type="compositionally biased region" description="Basic and acidic residues" evidence="1">
    <location>
        <begin position="268"/>
        <end position="285"/>
    </location>
</feature>
<evidence type="ECO:0000313" key="4">
    <source>
        <dbReference type="Proteomes" id="UP000249354"/>
    </source>
</evidence>
<evidence type="ECO:0000256" key="2">
    <source>
        <dbReference type="SAM" id="Phobius"/>
    </source>
</evidence>
<feature type="transmembrane region" description="Helical" evidence="2">
    <location>
        <begin position="44"/>
        <end position="68"/>
    </location>
</feature>
<protein>
    <recommendedName>
        <fullName evidence="5">Ycf66 family protein</fullName>
    </recommendedName>
</protein>
<feature type="compositionally biased region" description="Basic and acidic residues" evidence="1">
    <location>
        <begin position="196"/>
        <end position="205"/>
    </location>
</feature>
<evidence type="ECO:0000313" key="3">
    <source>
        <dbReference type="EMBL" id="PZO12873.1"/>
    </source>
</evidence>
<dbReference type="EMBL" id="QBMC01000137">
    <property type="protein sequence ID" value="PZO12873.1"/>
    <property type="molecule type" value="Genomic_DNA"/>
</dbReference>
<sequence>MLPWHPEQPCKGRFVRSSCNRQQFFITGICSVYYKRLLFKEDSAVSFTPVTLLLGIVLIIGALALFFLDKIRPGYSRESDKVYGVLMLVAGLLSLGHLTAGVTESFQLMLITGMLMTLAVDNVRKREPMIEPPLGRPDAYPPRPRYDERPPARRVYRAELDDRNGPPRDAFGDRPGQRRPQRMAPGQDGYWPDDLNEQRKTRQPYEEYGAPAGRLQPSPGPDRRPTDRPYPEERYGQRPPARPPASPSPSNYPPQGGFDNGSMNRPSDISDRGSSDRGPSDKGQNDRGANGYGERSPENYSRPNESFASSSGPTERPNRENRRPANGERTLDVKPYSEAPKVDLPETPYS</sequence>
<gene>
    <name evidence="3" type="ORF">DCF25_16915</name>
</gene>
<dbReference type="AlphaFoldDB" id="A0A2W4TVK7"/>
<name>A0A2W4TVK7_9CYAN</name>
<reference evidence="4" key="1">
    <citation type="submission" date="2018-04" db="EMBL/GenBank/DDBJ databases">
        <authorList>
            <person name="Cornet L."/>
        </authorList>
    </citation>
    <scope>NUCLEOTIDE SEQUENCE [LARGE SCALE GENOMIC DNA]</scope>
</reference>
<evidence type="ECO:0000256" key="1">
    <source>
        <dbReference type="SAM" id="MobiDB-lite"/>
    </source>
</evidence>
<dbReference type="InterPro" id="IPR010004">
    <property type="entry name" value="Uncharacterised_Ycf66"/>
</dbReference>
<dbReference type="Proteomes" id="UP000249354">
    <property type="component" value="Unassembled WGS sequence"/>
</dbReference>
<organism evidence="3 4">
    <name type="scientific">Leptolyngbya foveolarum</name>
    <dbReference type="NCBI Taxonomy" id="47253"/>
    <lineage>
        <taxon>Bacteria</taxon>
        <taxon>Bacillati</taxon>
        <taxon>Cyanobacteriota</taxon>
        <taxon>Cyanophyceae</taxon>
        <taxon>Leptolyngbyales</taxon>
        <taxon>Leptolyngbyaceae</taxon>
        <taxon>Leptolyngbya group</taxon>
        <taxon>Leptolyngbya</taxon>
    </lineage>
</organism>
<comment type="caution">
    <text evidence="3">The sequence shown here is derived from an EMBL/GenBank/DDBJ whole genome shotgun (WGS) entry which is preliminary data.</text>
</comment>
<evidence type="ECO:0008006" key="5">
    <source>
        <dbReference type="Google" id="ProtNLM"/>
    </source>
</evidence>